<sequence>MAAVGSKHGGSNGDYNGASTEKGRIEGNVAMSDDDNRRMGVNICETERMYEEWTAVARKMEVTPPSEHDTTASDIQVGVVLQRSHLSPAIGMCEASFDSSNGPPKTLG</sequence>
<dbReference type="Proteomes" id="UP001177003">
    <property type="component" value="Chromosome 2"/>
</dbReference>
<gene>
    <name evidence="2" type="ORF">LSALG_LOCUS14102</name>
</gene>
<keyword evidence="3" id="KW-1185">Reference proteome</keyword>
<protein>
    <submittedName>
        <fullName evidence="2">Uncharacterized protein</fullName>
    </submittedName>
</protein>
<proteinExistence type="predicted"/>
<feature type="region of interest" description="Disordered" evidence="1">
    <location>
        <begin position="1"/>
        <end position="35"/>
    </location>
</feature>
<evidence type="ECO:0000256" key="1">
    <source>
        <dbReference type="SAM" id="MobiDB-lite"/>
    </source>
</evidence>
<evidence type="ECO:0000313" key="3">
    <source>
        <dbReference type="Proteomes" id="UP001177003"/>
    </source>
</evidence>
<dbReference type="EMBL" id="OX465078">
    <property type="protein sequence ID" value="CAI9273986.1"/>
    <property type="molecule type" value="Genomic_DNA"/>
</dbReference>
<evidence type="ECO:0000313" key="2">
    <source>
        <dbReference type="EMBL" id="CAI9273986.1"/>
    </source>
</evidence>
<reference evidence="2" key="1">
    <citation type="submission" date="2023-04" db="EMBL/GenBank/DDBJ databases">
        <authorList>
            <person name="Vijverberg K."/>
            <person name="Xiong W."/>
            <person name="Schranz E."/>
        </authorList>
    </citation>
    <scope>NUCLEOTIDE SEQUENCE</scope>
</reference>
<accession>A0AA36DWB0</accession>
<name>A0AA36DWB0_LACSI</name>
<dbReference type="AlphaFoldDB" id="A0AA36DWB0"/>
<organism evidence="2 3">
    <name type="scientific">Lactuca saligna</name>
    <name type="common">Willowleaf lettuce</name>
    <dbReference type="NCBI Taxonomy" id="75948"/>
    <lineage>
        <taxon>Eukaryota</taxon>
        <taxon>Viridiplantae</taxon>
        <taxon>Streptophyta</taxon>
        <taxon>Embryophyta</taxon>
        <taxon>Tracheophyta</taxon>
        <taxon>Spermatophyta</taxon>
        <taxon>Magnoliopsida</taxon>
        <taxon>eudicotyledons</taxon>
        <taxon>Gunneridae</taxon>
        <taxon>Pentapetalae</taxon>
        <taxon>asterids</taxon>
        <taxon>campanulids</taxon>
        <taxon>Asterales</taxon>
        <taxon>Asteraceae</taxon>
        <taxon>Cichorioideae</taxon>
        <taxon>Cichorieae</taxon>
        <taxon>Lactucinae</taxon>
        <taxon>Lactuca</taxon>
    </lineage>
</organism>